<feature type="region of interest" description="Disordered" evidence="2">
    <location>
        <begin position="93"/>
        <end position="218"/>
    </location>
</feature>
<reference evidence="3" key="1">
    <citation type="journal article" date="2021" name="Sci. Rep.">
        <title>Diploid genomic architecture of Nitzschia inconspicua, an elite biomass production diatom.</title>
        <authorList>
            <person name="Oliver A."/>
            <person name="Podell S."/>
            <person name="Pinowska A."/>
            <person name="Traller J.C."/>
            <person name="Smith S.R."/>
            <person name="McClure R."/>
            <person name="Beliaev A."/>
            <person name="Bohutskyi P."/>
            <person name="Hill E.A."/>
            <person name="Rabines A."/>
            <person name="Zheng H."/>
            <person name="Allen L.Z."/>
            <person name="Kuo A."/>
            <person name="Grigoriev I.V."/>
            <person name="Allen A.E."/>
            <person name="Hazlebeck D."/>
            <person name="Allen E.E."/>
        </authorList>
    </citation>
    <scope>NUCLEOTIDE SEQUENCE</scope>
    <source>
        <strain evidence="3">Hildebrandi</strain>
    </source>
</reference>
<feature type="compositionally biased region" description="Polar residues" evidence="2">
    <location>
        <begin position="1770"/>
        <end position="1779"/>
    </location>
</feature>
<evidence type="ECO:0000256" key="1">
    <source>
        <dbReference type="SAM" id="Coils"/>
    </source>
</evidence>
<feature type="compositionally biased region" description="Acidic residues" evidence="2">
    <location>
        <begin position="870"/>
        <end position="880"/>
    </location>
</feature>
<dbReference type="EMBL" id="JAGRRH010000016">
    <property type="protein sequence ID" value="KAG7353483.1"/>
    <property type="molecule type" value="Genomic_DNA"/>
</dbReference>
<protein>
    <submittedName>
        <fullName evidence="3">Uncharacterized protein</fullName>
    </submittedName>
</protein>
<dbReference type="OrthoDB" id="49008at2759"/>
<reference evidence="3" key="2">
    <citation type="submission" date="2021-04" db="EMBL/GenBank/DDBJ databases">
        <authorList>
            <person name="Podell S."/>
        </authorList>
    </citation>
    <scope>NUCLEOTIDE SEQUENCE</scope>
    <source>
        <strain evidence="3">Hildebrandi</strain>
    </source>
</reference>
<evidence type="ECO:0000313" key="3">
    <source>
        <dbReference type="EMBL" id="KAG7353483.1"/>
    </source>
</evidence>
<dbReference type="Proteomes" id="UP000693970">
    <property type="component" value="Unassembled WGS sequence"/>
</dbReference>
<feature type="region of interest" description="Disordered" evidence="2">
    <location>
        <begin position="254"/>
        <end position="321"/>
    </location>
</feature>
<comment type="caution">
    <text evidence="3">The sequence shown here is derived from an EMBL/GenBank/DDBJ whole genome shotgun (WGS) entry which is preliminary data.</text>
</comment>
<feature type="compositionally biased region" description="Basic and acidic residues" evidence="2">
    <location>
        <begin position="881"/>
        <end position="890"/>
    </location>
</feature>
<feature type="compositionally biased region" description="Basic and acidic residues" evidence="2">
    <location>
        <begin position="746"/>
        <end position="762"/>
    </location>
</feature>
<keyword evidence="4" id="KW-1185">Reference proteome</keyword>
<feature type="compositionally biased region" description="Basic and acidic residues" evidence="2">
    <location>
        <begin position="197"/>
        <end position="207"/>
    </location>
</feature>
<feature type="compositionally biased region" description="Basic and acidic residues" evidence="2">
    <location>
        <begin position="1741"/>
        <end position="1756"/>
    </location>
</feature>
<feature type="region of interest" description="Disordered" evidence="2">
    <location>
        <begin position="779"/>
        <end position="808"/>
    </location>
</feature>
<feature type="compositionally biased region" description="Acidic residues" evidence="2">
    <location>
        <begin position="901"/>
        <end position="964"/>
    </location>
</feature>
<feature type="compositionally biased region" description="Low complexity" evidence="2">
    <location>
        <begin position="36"/>
        <end position="46"/>
    </location>
</feature>
<feature type="region of interest" description="Disordered" evidence="2">
    <location>
        <begin position="2001"/>
        <end position="2064"/>
    </location>
</feature>
<feature type="compositionally biased region" description="Low complexity" evidence="2">
    <location>
        <begin position="58"/>
        <end position="67"/>
    </location>
</feature>
<feature type="compositionally biased region" description="Basic and acidic residues" evidence="2">
    <location>
        <begin position="675"/>
        <end position="690"/>
    </location>
</feature>
<organism evidence="3 4">
    <name type="scientific">Nitzschia inconspicua</name>
    <dbReference type="NCBI Taxonomy" id="303405"/>
    <lineage>
        <taxon>Eukaryota</taxon>
        <taxon>Sar</taxon>
        <taxon>Stramenopiles</taxon>
        <taxon>Ochrophyta</taxon>
        <taxon>Bacillariophyta</taxon>
        <taxon>Bacillariophyceae</taxon>
        <taxon>Bacillariophycidae</taxon>
        <taxon>Bacillariales</taxon>
        <taxon>Bacillariaceae</taxon>
        <taxon>Nitzschia</taxon>
    </lineage>
</organism>
<gene>
    <name evidence="3" type="ORF">IV203_002838</name>
</gene>
<proteinExistence type="predicted"/>
<feature type="compositionally biased region" description="Polar residues" evidence="2">
    <location>
        <begin position="114"/>
        <end position="132"/>
    </location>
</feature>
<feature type="compositionally biased region" description="Low complexity" evidence="2">
    <location>
        <begin position="208"/>
        <end position="217"/>
    </location>
</feature>
<feature type="compositionally biased region" description="Acidic residues" evidence="2">
    <location>
        <begin position="628"/>
        <end position="647"/>
    </location>
</feature>
<feature type="region of interest" description="Disordered" evidence="2">
    <location>
        <begin position="1732"/>
        <end position="1779"/>
    </location>
</feature>
<feature type="region of interest" description="Disordered" evidence="2">
    <location>
        <begin position="58"/>
        <end position="78"/>
    </location>
</feature>
<feature type="compositionally biased region" description="Acidic residues" evidence="2">
    <location>
        <begin position="2019"/>
        <end position="2036"/>
    </location>
</feature>
<feature type="region of interest" description="Disordered" evidence="2">
    <location>
        <begin position="670"/>
        <end position="762"/>
    </location>
</feature>
<feature type="coiled-coil region" evidence="1">
    <location>
        <begin position="1486"/>
        <end position="1520"/>
    </location>
</feature>
<feature type="compositionally biased region" description="Polar residues" evidence="2">
    <location>
        <begin position="173"/>
        <end position="196"/>
    </location>
</feature>
<feature type="compositionally biased region" description="Acidic residues" evidence="2">
    <location>
        <begin position="2046"/>
        <end position="2059"/>
    </location>
</feature>
<evidence type="ECO:0000313" key="4">
    <source>
        <dbReference type="Proteomes" id="UP000693970"/>
    </source>
</evidence>
<feature type="compositionally biased region" description="Basic and acidic residues" evidence="2">
    <location>
        <begin position="139"/>
        <end position="154"/>
    </location>
</feature>
<feature type="region of interest" description="Disordered" evidence="2">
    <location>
        <begin position="607"/>
        <end position="648"/>
    </location>
</feature>
<sequence length="2103" mass="231823">MSSAYKSAMRHQPQSTEESSEVVPVPSSSLPRATLASSSAVPSRDSVSAAIALVRAKQAAKAGNGKQSTVHKVHTLDDLRLLRVSNKITTAQQHLLQQQQKHRSLQQKRQQQQPTILQSENTTPKQSISSSGAAVDAPSEDRRAPLSPRAEQHQKPAPTVQQKQQRPVRDSSETLFSMVNDVFSSRSETQPLTSSKRPADPARRTFDTFDPFDQTDFSNIVPTRKSSVRMAQVARLRAISKTSKEEIIMSSAPALADSTSTVTAHSLPSMPSMKSEDEGDADPKTKGYERSGFSRSMSETGDDEDGDIAGAVSDEELPEIDEKTMADVNAFLDKLGVRLTPSKDNSVTDSIEKLRSLSSDGSSSTIGEVEPETMAEISAFIDNISKKGKDSVIQRLTAEEQRLAKEAEDKKQQAQLAVEVASKFYQEISLEEPLLVRRHLGDAPSTVAEEKKVDEPVVIKQIRSDDSAEAEVQVRTSRPSPIYELMEEVQHQHHGLRRDPPSTLPYEGPVHKADPPGPPTPPSPASRTDTELSHAVMQMHQEGEEMVAPSYSVESLDSSPPASVVLEEDKKSEDDEDEMGDEDYSKYIDTSFAANVRKTLSTVVEATSADEETVEAAIPSKEVIHLEDFDDDDEEEEEEEGEEDDANYDNMLLEALGTNDEASPRHSVLEATVDSPRHSIYESLVEKQSKGEPPMYEDNGKKEPRGDYDHYQDNLEKAHRDETVKGNLVNRLLTPASPSSASLGSERYESLEQEKEEDVQKELKEISQQLQEYTIDVDKTDSEIESSVTGSAVPEDLTSEAQSEDDSAAWALRDIASEETMRATGRTRHHFVVSGRRPSKSSRVIASLLSDDTSVQPSEVIGEALIEVKEVEEEELSSDEESYHEQENARLPETSGTSEVGDVDEAEIADNVDEIEVEDDDEHSDNDDEIEDDSINEADQEDHDDDNDDYQSVDSENDLDIVDEEQTHTDDVDDVQIAEEGFEITAPSSLIGQDEGPDCVLKDESEDFLDGPFSEIEEGNSASSDSINEVHLGRDPSGDLGRNVNYTANEVKKPDPDAFEPGVLEKHKNIAIDNKIIKIEEKEDEIDGTPVIHILTSDSRAGASMSFDSSKFSEPEEPAVEVGQGHLSPTRLTEFVSTVDRHKIQGDNHAEKIKNFKKLIVPLVDGHKPTLVESAGIRQAALKAGIDLDIVDEFLDYVGGDETPAISPATTSEDEQELLIKSFEVEQVNEDEAIAEFLARVEQARVAAAEAVAAATATAIEAAKQESTREIKEAGSKAGAFEMPEADEVPTVDDDLGEKPLSISNTFLEQFEDLKLDEGIEAVGSTSHVQVLSSPTSCSVVSRTAAIGSVDSVESNTRIETPAFEVGQGLLSPTRLSEFLAVVDRQHDGKNEPKEMAYFKSLIVPIVDGHKPSIVEVAQIRQAAFKANVPLNLVDNFLDYANDQDAEDEEEVHHAGSSFDGEKSLSLIGLDNIEDHNDDQAIAAFLSRIEKARAAAEEAAIALESQAEAALQAKATLEAQSALDAASPRSNPFITSFEELGVQEEDTQNSIDDQFIRSQKRQTAVSFPLFEGDQGPMSPTKLAAFFAEIEKHHSSEKVNDLKHFQELIIPVVNGHKPTIIEEARIRQAALKANVPLGLVDTFVGYVKNDHPELSKAASSKDLSLFLKSWDDVEDVNEDEAIAGFLSRFQSQKGDEKNSTSASVLEEKVSTPREIIDVIAEDQATTVQSVLHTDAGSGIDGSRSRNDPITEVVKSKEEDEEPWWKHAGSPNAANAASFGSRSEEWNAKQFSTDLEDCAAGPKSSVTEVSKRRKKLSIDTALNGSKSKVAQKFDEEIWRRRTAMATYGWGWEEATWLSPRSAGKGPVGIDGVTAVEGLTNFMFNKDSFVFARRNWSLSYKQRTKEHSGYFDVHVNSLLESATFGEGHWPKDDTPWELRYVRQRFLHERSLSFSRNWFGTLEMVNGNDKIKAPVCKPKSMEMPMENIPEDGQWDVEWYTTWSARKNMPKPPPATATTSTATEGDETTNESEYGSEESSEETGSYTDTSTDIEDDDGEWEDAPECGTLVNVKQKIGERITRVHPDYTSSLRRSRWRKKYFPKGSFPY</sequence>
<feature type="compositionally biased region" description="Low complexity" evidence="2">
    <location>
        <begin position="12"/>
        <end position="29"/>
    </location>
</feature>
<evidence type="ECO:0000256" key="2">
    <source>
        <dbReference type="SAM" id="MobiDB-lite"/>
    </source>
</evidence>
<feature type="region of interest" description="Disordered" evidence="2">
    <location>
        <begin position="870"/>
        <end position="1058"/>
    </location>
</feature>
<feature type="compositionally biased region" description="Acidic residues" evidence="2">
    <location>
        <begin position="971"/>
        <end position="982"/>
    </location>
</feature>
<keyword evidence="1" id="KW-0175">Coiled coil</keyword>
<feature type="compositionally biased region" description="Acidic residues" evidence="2">
    <location>
        <begin position="300"/>
        <end position="319"/>
    </location>
</feature>
<feature type="region of interest" description="Disordered" evidence="2">
    <location>
        <begin position="464"/>
        <end position="583"/>
    </location>
</feature>
<feature type="region of interest" description="Disordered" evidence="2">
    <location>
        <begin position="1"/>
        <end position="46"/>
    </location>
</feature>
<feature type="compositionally biased region" description="Pro residues" evidence="2">
    <location>
        <begin position="515"/>
        <end position="524"/>
    </location>
</feature>
<feature type="compositionally biased region" description="Polar residues" evidence="2">
    <location>
        <begin position="552"/>
        <end position="561"/>
    </location>
</feature>
<name>A0A9K3L0L6_9STRA</name>
<feature type="compositionally biased region" description="Polar residues" evidence="2">
    <location>
        <begin position="257"/>
        <end position="266"/>
    </location>
</feature>
<feature type="compositionally biased region" description="Basic and acidic residues" evidence="2">
    <location>
        <begin position="698"/>
        <end position="724"/>
    </location>
</feature>
<accession>A0A9K3L0L6</accession>